<proteinExistence type="inferred from homology"/>
<evidence type="ECO:0000256" key="1">
    <source>
        <dbReference type="ARBA" id="ARBA00004496"/>
    </source>
</evidence>
<dbReference type="InterPro" id="IPR036388">
    <property type="entry name" value="WH-like_DNA-bd_sf"/>
</dbReference>
<evidence type="ECO:0000313" key="6">
    <source>
        <dbReference type="EMBL" id="QMW24323.1"/>
    </source>
</evidence>
<comment type="similarity">
    <text evidence="2">Belongs to the RecX family.</text>
</comment>
<organism evidence="6 7">
    <name type="scientific">Sandaracinobacteroides saxicola</name>
    <dbReference type="NCBI Taxonomy" id="2759707"/>
    <lineage>
        <taxon>Bacteria</taxon>
        <taxon>Pseudomonadati</taxon>
        <taxon>Pseudomonadota</taxon>
        <taxon>Alphaproteobacteria</taxon>
        <taxon>Sphingomonadales</taxon>
        <taxon>Sphingosinicellaceae</taxon>
        <taxon>Sandaracinobacteroides</taxon>
    </lineage>
</organism>
<accession>A0A7G5ILT1</accession>
<evidence type="ECO:0000256" key="3">
    <source>
        <dbReference type="ARBA" id="ARBA00018111"/>
    </source>
</evidence>
<evidence type="ECO:0000256" key="2">
    <source>
        <dbReference type="ARBA" id="ARBA00009695"/>
    </source>
</evidence>
<reference evidence="6 7" key="1">
    <citation type="submission" date="2020-07" db="EMBL/GenBank/DDBJ databases">
        <title>Complete genome sequence for Sandaracinobacter sp. M6.</title>
        <authorList>
            <person name="Tang Y."/>
            <person name="Liu Q."/>
            <person name="Guo Z."/>
            <person name="Lei P."/>
            <person name="Huang B."/>
        </authorList>
    </citation>
    <scope>NUCLEOTIDE SEQUENCE [LARGE SCALE GENOMIC DNA]</scope>
    <source>
        <strain evidence="6 7">M6</strain>
    </source>
</reference>
<protein>
    <recommendedName>
        <fullName evidence="3">Regulatory protein RecX</fullName>
    </recommendedName>
</protein>
<evidence type="ECO:0000259" key="5">
    <source>
        <dbReference type="Pfam" id="PF02631"/>
    </source>
</evidence>
<feature type="domain" description="RecX second three-helical" evidence="5">
    <location>
        <begin position="75"/>
        <end position="115"/>
    </location>
</feature>
<dbReference type="AlphaFoldDB" id="A0A7G5ILT1"/>
<dbReference type="InterPro" id="IPR053924">
    <property type="entry name" value="RecX_HTH_2nd"/>
</dbReference>
<evidence type="ECO:0000256" key="4">
    <source>
        <dbReference type="ARBA" id="ARBA00022490"/>
    </source>
</evidence>
<comment type="subcellular location">
    <subcellularLocation>
        <location evidence="1">Cytoplasm</location>
    </subcellularLocation>
</comment>
<gene>
    <name evidence="6" type="ORF">H3309_07690</name>
</gene>
<keyword evidence="4" id="KW-0963">Cytoplasm</keyword>
<dbReference type="GO" id="GO:0005737">
    <property type="term" value="C:cytoplasm"/>
    <property type="evidence" value="ECO:0007669"/>
    <property type="project" value="UniProtKB-SubCell"/>
</dbReference>
<dbReference type="RefSeq" id="WP_182298171.1">
    <property type="nucleotide sequence ID" value="NZ_CP059851.1"/>
</dbReference>
<sequence>MAADDRSHRRPRDLPPLDEAGVRALALRYVERYATSEAKLVRFLRTKLRLRGWAGDGEPDLAALAARLADLGYVSDRSFAGARARGMAARGLGARRVGAGLRADGIGEEATQEALAEVDGVAAAMRFAARKRLGPWGAPQERKGQEKQLAAMLRAGHGMALSRAILRAETIEAAEAVEDS</sequence>
<dbReference type="Gene3D" id="1.10.10.10">
    <property type="entry name" value="Winged helix-like DNA-binding domain superfamily/Winged helix DNA-binding domain"/>
    <property type="match status" value="1"/>
</dbReference>
<keyword evidence="7" id="KW-1185">Reference proteome</keyword>
<dbReference type="Pfam" id="PF02631">
    <property type="entry name" value="RecX_HTH2"/>
    <property type="match status" value="1"/>
</dbReference>
<name>A0A7G5ILT1_9SPHN</name>
<dbReference type="KEGG" id="sand:H3309_07690"/>
<evidence type="ECO:0000313" key="7">
    <source>
        <dbReference type="Proteomes" id="UP000515292"/>
    </source>
</evidence>
<dbReference type="Proteomes" id="UP000515292">
    <property type="component" value="Chromosome"/>
</dbReference>
<dbReference type="EMBL" id="CP059851">
    <property type="protein sequence ID" value="QMW24323.1"/>
    <property type="molecule type" value="Genomic_DNA"/>
</dbReference>